<feature type="domain" description="RRM" evidence="3">
    <location>
        <begin position="50"/>
        <end position="125"/>
    </location>
</feature>
<evidence type="ECO:0000313" key="4">
    <source>
        <dbReference type="EMBL" id="CAF4331490.1"/>
    </source>
</evidence>
<dbReference type="CDD" id="cd00590">
    <property type="entry name" value="RRM_SF"/>
    <property type="match status" value="1"/>
</dbReference>
<comment type="caution">
    <text evidence="4">The sequence shown here is derived from an EMBL/GenBank/DDBJ whole genome shotgun (WGS) entry which is preliminary data.</text>
</comment>
<evidence type="ECO:0000256" key="2">
    <source>
        <dbReference type="SAM" id="MobiDB-lite"/>
    </source>
</evidence>
<feature type="region of interest" description="Disordered" evidence="2">
    <location>
        <begin position="12"/>
        <end position="48"/>
    </location>
</feature>
<dbReference type="SMART" id="SM00360">
    <property type="entry name" value="RRM"/>
    <property type="match status" value="1"/>
</dbReference>
<dbReference type="EMBL" id="CAJOBE010042663">
    <property type="protein sequence ID" value="CAF4331490.1"/>
    <property type="molecule type" value="Genomic_DNA"/>
</dbReference>
<evidence type="ECO:0000256" key="1">
    <source>
        <dbReference type="PROSITE-ProRule" id="PRU00176"/>
    </source>
</evidence>
<sequence length="176" mass="19344">EVGVDDGFFKADLSGAAGVDSSSSSTPTKSETKPKQETPISNANKPLNKTQLFINSIKESVSVSDMKELYPKAKSIKMQKRKVGPNRKVIQFAFVSFDNEADCTAALNAHTQIGGEKVNVSYAFAPVGKQQTKTNDESNKKQEKNEKKQEQKSTNGNNKQEKNEKKQEQKSTNGNN</sequence>
<dbReference type="PROSITE" id="PS50102">
    <property type="entry name" value="RRM"/>
    <property type="match status" value="1"/>
</dbReference>
<feature type="compositionally biased region" description="Basic and acidic residues" evidence="2">
    <location>
        <begin position="159"/>
        <end position="169"/>
    </location>
</feature>
<dbReference type="InterPro" id="IPR012677">
    <property type="entry name" value="Nucleotide-bd_a/b_plait_sf"/>
</dbReference>
<protein>
    <recommendedName>
        <fullName evidence="3">RRM domain-containing protein</fullName>
    </recommendedName>
</protein>
<feature type="non-terminal residue" evidence="4">
    <location>
        <position position="1"/>
    </location>
</feature>
<accession>A0A820JTK8</accession>
<keyword evidence="1" id="KW-0694">RNA-binding</keyword>
<dbReference type="SUPFAM" id="SSF54928">
    <property type="entry name" value="RNA-binding domain, RBD"/>
    <property type="match status" value="1"/>
</dbReference>
<name>A0A820JTK8_9BILA</name>
<dbReference type="AlphaFoldDB" id="A0A820JTK8"/>
<feature type="non-terminal residue" evidence="4">
    <location>
        <position position="176"/>
    </location>
</feature>
<dbReference type="InterPro" id="IPR035979">
    <property type="entry name" value="RBD_domain_sf"/>
</dbReference>
<dbReference type="GO" id="GO:0003723">
    <property type="term" value="F:RNA binding"/>
    <property type="evidence" value="ECO:0007669"/>
    <property type="project" value="UniProtKB-UniRule"/>
</dbReference>
<evidence type="ECO:0000259" key="3">
    <source>
        <dbReference type="PROSITE" id="PS50102"/>
    </source>
</evidence>
<organism evidence="4 5">
    <name type="scientific">Rotaria sordida</name>
    <dbReference type="NCBI Taxonomy" id="392033"/>
    <lineage>
        <taxon>Eukaryota</taxon>
        <taxon>Metazoa</taxon>
        <taxon>Spiralia</taxon>
        <taxon>Gnathifera</taxon>
        <taxon>Rotifera</taxon>
        <taxon>Eurotatoria</taxon>
        <taxon>Bdelloidea</taxon>
        <taxon>Philodinida</taxon>
        <taxon>Philodinidae</taxon>
        <taxon>Rotaria</taxon>
    </lineage>
</organism>
<feature type="region of interest" description="Disordered" evidence="2">
    <location>
        <begin position="128"/>
        <end position="176"/>
    </location>
</feature>
<dbReference type="Gene3D" id="3.30.70.330">
    <property type="match status" value="1"/>
</dbReference>
<proteinExistence type="predicted"/>
<gene>
    <name evidence="4" type="ORF">FNK824_LOCUS41695</name>
</gene>
<evidence type="ECO:0000313" key="5">
    <source>
        <dbReference type="Proteomes" id="UP000663874"/>
    </source>
</evidence>
<reference evidence="4" key="1">
    <citation type="submission" date="2021-02" db="EMBL/GenBank/DDBJ databases">
        <authorList>
            <person name="Nowell W R."/>
        </authorList>
    </citation>
    <scope>NUCLEOTIDE SEQUENCE</scope>
</reference>
<dbReference type="InterPro" id="IPR000504">
    <property type="entry name" value="RRM_dom"/>
</dbReference>
<dbReference type="Proteomes" id="UP000663874">
    <property type="component" value="Unassembled WGS sequence"/>
</dbReference>
<feature type="compositionally biased region" description="Basic and acidic residues" evidence="2">
    <location>
        <begin position="134"/>
        <end position="151"/>
    </location>
</feature>